<dbReference type="RefSeq" id="WP_009115326.1">
    <property type="nucleotide sequence ID" value="NZ_JH165159.1"/>
</dbReference>
<dbReference type="PROSITE" id="PS01124">
    <property type="entry name" value="HTH_ARAC_FAMILY_2"/>
    <property type="match status" value="1"/>
</dbReference>
<evidence type="ECO:0000259" key="3">
    <source>
        <dbReference type="PROSITE" id="PS01124"/>
    </source>
</evidence>
<dbReference type="PANTHER" id="PTHR40055:SF1">
    <property type="entry name" value="TRANSCRIPTIONAL REGULATOR YGIV-RELATED"/>
    <property type="match status" value="1"/>
</dbReference>
<dbReference type="InterPro" id="IPR009057">
    <property type="entry name" value="Homeodomain-like_sf"/>
</dbReference>
<dbReference type="GO" id="GO:0003700">
    <property type="term" value="F:DNA-binding transcription factor activity"/>
    <property type="evidence" value="ECO:0007669"/>
    <property type="project" value="InterPro"/>
</dbReference>
<dbReference type="Proteomes" id="UP000005336">
    <property type="component" value="Unassembled WGS sequence"/>
</dbReference>
<keyword evidence="2" id="KW-0804">Transcription</keyword>
<dbReference type="HOGENOM" id="CLU_000445_81_1_4"/>
<dbReference type="InterPro" id="IPR011256">
    <property type="entry name" value="Reg_factor_effector_dom_sf"/>
</dbReference>
<organism evidence="4 5">
    <name type="scientific">Neisseria wadsworthii 9715</name>
    <dbReference type="NCBI Taxonomy" id="1030841"/>
    <lineage>
        <taxon>Bacteria</taxon>
        <taxon>Pseudomonadati</taxon>
        <taxon>Pseudomonadota</taxon>
        <taxon>Betaproteobacteria</taxon>
        <taxon>Neisseriales</taxon>
        <taxon>Neisseriaceae</taxon>
        <taxon>Neisseria</taxon>
    </lineage>
</organism>
<evidence type="ECO:0000256" key="1">
    <source>
        <dbReference type="ARBA" id="ARBA00023015"/>
    </source>
</evidence>
<dbReference type="Pfam" id="PF06445">
    <property type="entry name" value="GyrI-like"/>
    <property type="match status" value="1"/>
</dbReference>
<sequence length="284" mass="32747">MSHREYNETRFAKALDYLHRHFRQNINLNRVAEEVSLSPYHWHRIYRAVMGETVHETVKRLRLHYAAELLVSTQKPIAEIARECGYSGNTQSFERIFRQAYGLAPGAYRMQPHAPYHHQPLSTHPPANRPPIEITTIEPLPIALVPHNGSYMRIGRSFELIEGLLTLRGLLPAPDARFFGIYFNDPSCTPEQELRAQAAVFLNTAQHSFDPPIQSGTIAGGRYAVYPYQGPYSNLEQAYTWFYSELLNTSYQVRDAPCFEEYLNDWQKVAPHELRTNIYLPLAD</sequence>
<dbReference type="OrthoDB" id="9789899at2"/>
<dbReference type="AlphaFoldDB" id="G4CM70"/>
<comment type="caution">
    <text evidence="4">The sequence shown here is derived from an EMBL/GenBank/DDBJ whole genome shotgun (WGS) entry which is preliminary data.</text>
</comment>
<dbReference type="SUPFAM" id="SSF55136">
    <property type="entry name" value="Probable bacterial effector-binding domain"/>
    <property type="match status" value="1"/>
</dbReference>
<dbReference type="SMART" id="SM00342">
    <property type="entry name" value="HTH_ARAC"/>
    <property type="match status" value="1"/>
</dbReference>
<feature type="domain" description="HTH araC/xylS-type" evidence="3">
    <location>
        <begin position="12"/>
        <end position="111"/>
    </location>
</feature>
<dbReference type="SUPFAM" id="SSF46689">
    <property type="entry name" value="Homeodomain-like"/>
    <property type="match status" value="2"/>
</dbReference>
<protein>
    <submittedName>
        <fullName evidence="4">AraC family transcriptional regulator</fullName>
    </submittedName>
</protein>
<keyword evidence="5" id="KW-1185">Reference proteome</keyword>
<name>G4CM70_9NEIS</name>
<dbReference type="EMBL" id="AGAZ01000008">
    <property type="protein sequence ID" value="EGZ51150.1"/>
    <property type="molecule type" value="Genomic_DNA"/>
</dbReference>
<evidence type="ECO:0000313" key="5">
    <source>
        <dbReference type="Proteomes" id="UP000005336"/>
    </source>
</evidence>
<dbReference type="InterPro" id="IPR050908">
    <property type="entry name" value="SmbC-like"/>
</dbReference>
<dbReference type="PANTHER" id="PTHR40055">
    <property type="entry name" value="TRANSCRIPTIONAL REGULATOR YGIV-RELATED"/>
    <property type="match status" value="1"/>
</dbReference>
<proteinExistence type="predicted"/>
<dbReference type="GO" id="GO:0043565">
    <property type="term" value="F:sequence-specific DNA binding"/>
    <property type="evidence" value="ECO:0007669"/>
    <property type="project" value="InterPro"/>
</dbReference>
<evidence type="ECO:0000256" key="2">
    <source>
        <dbReference type="ARBA" id="ARBA00023163"/>
    </source>
</evidence>
<dbReference type="InterPro" id="IPR029442">
    <property type="entry name" value="GyrI-like"/>
</dbReference>
<dbReference type="STRING" id="1030841.HMPREF9370_0179"/>
<dbReference type="Gene3D" id="1.10.10.60">
    <property type="entry name" value="Homeodomain-like"/>
    <property type="match status" value="2"/>
</dbReference>
<keyword evidence="1" id="KW-0805">Transcription regulation</keyword>
<dbReference type="SMART" id="SM00871">
    <property type="entry name" value="AraC_E_bind"/>
    <property type="match status" value="1"/>
</dbReference>
<dbReference type="Pfam" id="PF12833">
    <property type="entry name" value="HTH_18"/>
    <property type="match status" value="1"/>
</dbReference>
<dbReference type="InterPro" id="IPR018060">
    <property type="entry name" value="HTH_AraC"/>
</dbReference>
<evidence type="ECO:0000313" key="4">
    <source>
        <dbReference type="EMBL" id="EGZ51150.1"/>
    </source>
</evidence>
<gene>
    <name evidence="4" type="ORF">HMPREF9370_0179</name>
</gene>
<accession>G4CM70</accession>
<dbReference type="InterPro" id="IPR010499">
    <property type="entry name" value="AraC_E-bd"/>
</dbReference>
<reference evidence="4 5" key="1">
    <citation type="submission" date="2011-06" db="EMBL/GenBank/DDBJ databases">
        <authorList>
            <person name="Muzny D."/>
            <person name="Qin X."/>
            <person name="Deng J."/>
            <person name="Jiang H."/>
            <person name="Liu Y."/>
            <person name="Qu J."/>
            <person name="Song X.-Z."/>
            <person name="Zhang L."/>
            <person name="Thornton R."/>
            <person name="Coyle M."/>
            <person name="Francisco L."/>
            <person name="Jackson L."/>
            <person name="Javaid M."/>
            <person name="Korchina V."/>
            <person name="Kovar C."/>
            <person name="Mata R."/>
            <person name="Mathew T."/>
            <person name="Ngo R."/>
            <person name="Nguyen L."/>
            <person name="Nguyen N."/>
            <person name="Okwuonu G."/>
            <person name="Ongeri F."/>
            <person name="Pham C."/>
            <person name="Simmons D."/>
            <person name="Wilczek-Boney K."/>
            <person name="Hale W."/>
            <person name="Jakkamsetti A."/>
            <person name="Pham P."/>
            <person name="Ruth R."/>
            <person name="San Lucas F."/>
            <person name="Warren J."/>
            <person name="Zhang J."/>
            <person name="Zhao Z."/>
            <person name="Zhou C."/>
            <person name="Zhu D."/>
            <person name="Lee S."/>
            <person name="Bess C."/>
            <person name="Blankenburg K."/>
            <person name="Forbes L."/>
            <person name="Fu Q."/>
            <person name="Gubbala S."/>
            <person name="Hirani K."/>
            <person name="Jayaseelan J.C."/>
            <person name="Lara F."/>
            <person name="Munidasa M."/>
            <person name="Palculict T."/>
            <person name="Patil S."/>
            <person name="Pu L.-L."/>
            <person name="Saada N."/>
            <person name="Tang L."/>
            <person name="Weissenberger G."/>
            <person name="Zhu Y."/>
            <person name="Hemphill L."/>
            <person name="Shang Y."/>
            <person name="Youmans B."/>
            <person name="Ayvaz T."/>
            <person name="Ross M."/>
            <person name="Santibanez J."/>
            <person name="Aqrawi P."/>
            <person name="Gross S."/>
            <person name="Joshi V."/>
            <person name="Fowler G."/>
            <person name="Nazareth L."/>
            <person name="Reid J."/>
            <person name="Worley K."/>
            <person name="Petrosino J."/>
            <person name="Highlander S."/>
            <person name="Gibbs R."/>
        </authorList>
    </citation>
    <scope>NUCLEOTIDE SEQUENCE [LARGE SCALE GENOMIC DNA]</scope>
    <source>
        <strain evidence="4 5">9715</strain>
    </source>
</reference>
<dbReference type="Gene3D" id="3.20.80.10">
    <property type="entry name" value="Regulatory factor, effector binding domain"/>
    <property type="match status" value="1"/>
</dbReference>
<dbReference type="PATRIC" id="fig|1030841.3.peg.190"/>